<keyword evidence="4" id="KW-1185">Reference proteome</keyword>
<feature type="coiled-coil region" evidence="1">
    <location>
        <begin position="118"/>
        <end position="225"/>
    </location>
</feature>
<sequence length="242" mass="27748">MGRNSNTHQAVFKAADALLEQGVRPTQQNVRDMIGSGSITTINRALGDWWSTLSERLNRRQEHPDLPEPVLRLANQTWDRALAYADNRFQEQSRVYTERITALEAALGKAEQAGGQALIELQRDYQALLQRHAGLLEEVRQQNLAQQQLEERLFRTQGRLESAERELQQARQLDGGNLQQSDEVIEYRVKIRIQEEEIARLKKQNADLQSDNAGLRRKLAEAEASSLEQRHQLELIKARYSS</sequence>
<accession>A0A063Y1B3</accession>
<dbReference type="EMBL" id="JMSZ01000032">
    <property type="protein sequence ID" value="KDE39449.1"/>
    <property type="molecule type" value="Genomic_DNA"/>
</dbReference>
<keyword evidence="1" id="KW-0175">Coiled coil</keyword>
<dbReference type="InterPro" id="IPR021104">
    <property type="entry name" value="KfrA_DNA-bd_N"/>
</dbReference>
<organism evidence="3 4">
    <name type="scientific">Nitrincola lacisaponensis</name>
    <dbReference type="NCBI Taxonomy" id="267850"/>
    <lineage>
        <taxon>Bacteria</taxon>
        <taxon>Pseudomonadati</taxon>
        <taxon>Pseudomonadota</taxon>
        <taxon>Gammaproteobacteria</taxon>
        <taxon>Oceanospirillales</taxon>
        <taxon>Oceanospirillaceae</taxon>
        <taxon>Nitrincola</taxon>
    </lineage>
</organism>
<evidence type="ECO:0000313" key="4">
    <source>
        <dbReference type="Proteomes" id="UP000027318"/>
    </source>
</evidence>
<reference evidence="3 4" key="1">
    <citation type="journal article" date="2005" name="Int. J. Syst. Evol. Microbiol.">
        <title>Nitrincola lacisaponensis gen. nov., sp. nov., a novel alkaliphilic bacterium isolated from an alkaline, saline lake.</title>
        <authorList>
            <person name="Dimitriu P.A."/>
            <person name="Shukla S.K."/>
            <person name="Conradt J."/>
            <person name="Marquez M.C."/>
            <person name="Ventosa A."/>
            <person name="Maglia A."/>
            <person name="Peyton B.M."/>
            <person name="Pinkart H.C."/>
            <person name="Mormile M.R."/>
        </authorList>
    </citation>
    <scope>NUCLEOTIDE SEQUENCE [LARGE SCALE GENOMIC DNA]</scope>
    <source>
        <strain evidence="3 4">4CA</strain>
    </source>
</reference>
<protein>
    <submittedName>
        <fullName evidence="3">KfrA protein</fullName>
    </submittedName>
</protein>
<dbReference type="Pfam" id="PF11740">
    <property type="entry name" value="KfrA_N"/>
    <property type="match status" value="1"/>
</dbReference>
<proteinExistence type="predicted"/>
<gene>
    <name evidence="3" type="ORF">ADINL_2578</name>
</gene>
<dbReference type="AlphaFoldDB" id="A0A063Y1B3"/>
<comment type="caution">
    <text evidence="3">The sequence shown here is derived from an EMBL/GenBank/DDBJ whole genome shotgun (WGS) entry which is preliminary data.</text>
</comment>
<evidence type="ECO:0000256" key="1">
    <source>
        <dbReference type="SAM" id="Coils"/>
    </source>
</evidence>
<dbReference type="STRING" id="267850.ADINL_2578"/>
<evidence type="ECO:0000313" key="3">
    <source>
        <dbReference type="EMBL" id="KDE39449.1"/>
    </source>
</evidence>
<dbReference type="RefSeq" id="WP_036548538.1">
    <property type="nucleotide sequence ID" value="NZ_JMSZ01000032.1"/>
</dbReference>
<evidence type="ECO:0000259" key="2">
    <source>
        <dbReference type="Pfam" id="PF11740"/>
    </source>
</evidence>
<dbReference type="Proteomes" id="UP000027318">
    <property type="component" value="Unassembled WGS sequence"/>
</dbReference>
<dbReference type="OrthoDB" id="583532at2"/>
<name>A0A063Y1B3_9GAMM</name>
<feature type="domain" description="KfrA N-terminal DNA-binding" evidence="2">
    <location>
        <begin position="8"/>
        <end position="114"/>
    </location>
</feature>